<dbReference type="HOGENOM" id="CLU_2756343_0_0_7"/>
<dbReference type="STRING" id="326298.Suden_1719"/>
<keyword evidence="2" id="KW-1185">Reference proteome</keyword>
<proteinExistence type="predicted"/>
<dbReference type="KEGG" id="tdn:Suden_1719"/>
<dbReference type="RefSeq" id="WP_011373335.1">
    <property type="nucleotide sequence ID" value="NC_007575.1"/>
</dbReference>
<dbReference type="AlphaFoldDB" id="Q30PT7"/>
<organism evidence="1 2">
    <name type="scientific">Sulfurimonas denitrificans (strain ATCC 33889 / DSM 1251)</name>
    <name type="common">Thiomicrospira denitrificans (strain ATCC 33889 / DSM 1251)</name>
    <dbReference type="NCBI Taxonomy" id="326298"/>
    <lineage>
        <taxon>Bacteria</taxon>
        <taxon>Pseudomonadati</taxon>
        <taxon>Campylobacterota</taxon>
        <taxon>Epsilonproteobacteria</taxon>
        <taxon>Campylobacterales</taxon>
        <taxon>Sulfurimonadaceae</taxon>
        <taxon>Sulfurimonas</taxon>
    </lineage>
</organism>
<evidence type="ECO:0000313" key="1">
    <source>
        <dbReference type="EMBL" id="ABB44994.1"/>
    </source>
</evidence>
<dbReference type="EMBL" id="CP000153">
    <property type="protein sequence ID" value="ABB44994.1"/>
    <property type="molecule type" value="Genomic_DNA"/>
</dbReference>
<gene>
    <name evidence="1" type="ordered locus">Suden_1719</name>
</gene>
<accession>Q30PT7</accession>
<protein>
    <submittedName>
        <fullName evidence="1">Uncharacterized protein</fullName>
    </submittedName>
</protein>
<sequence length="70" mass="8297">MKSYTLEFQNESLINQVMNFFEQLPQNEVHIKENKQPYSIDDDFISYLTSNPVEIAHNDSFLTREDANVR</sequence>
<name>Q30PT7_SULDN</name>
<reference evidence="1 2" key="1">
    <citation type="journal article" date="2008" name="Appl. Environ. Microbiol.">
        <title>Genome of the epsilonproteobacterial chemolithoautotroph Sulfurimonas denitrificans.</title>
        <authorList>
            <person name="Sievert S.M."/>
            <person name="Scott K.M."/>
            <person name="Klotz M.G."/>
            <person name="Chain P.S.G."/>
            <person name="Hauser L.J."/>
            <person name="Hemp J."/>
            <person name="Huegler M."/>
            <person name="Land M."/>
            <person name="Lapidus A."/>
            <person name="Larimer F.W."/>
            <person name="Lucas S."/>
            <person name="Malfatti S.A."/>
            <person name="Meyer F."/>
            <person name="Paulsen I.T."/>
            <person name="Ren Q."/>
            <person name="Simon J."/>
            <person name="Bailey K."/>
            <person name="Diaz E."/>
            <person name="Fitzpatrick K.A."/>
            <person name="Glover B."/>
            <person name="Gwatney N."/>
            <person name="Korajkic A."/>
            <person name="Long A."/>
            <person name="Mobberley J.M."/>
            <person name="Pantry S.N."/>
            <person name="Pazder G."/>
            <person name="Peterson S."/>
            <person name="Quintanilla J.D."/>
            <person name="Sprinkle R."/>
            <person name="Stephens J."/>
            <person name="Thomas P."/>
            <person name="Vaughn R."/>
            <person name="Weber M.J."/>
            <person name="Wooten L.L."/>
        </authorList>
    </citation>
    <scope>NUCLEOTIDE SEQUENCE [LARGE SCALE GENOMIC DNA]</scope>
    <source>
        <strain evidence="2">ATCC 33889 / DSM 1251</strain>
    </source>
</reference>
<evidence type="ECO:0000313" key="2">
    <source>
        <dbReference type="Proteomes" id="UP000002714"/>
    </source>
</evidence>
<dbReference type="Proteomes" id="UP000002714">
    <property type="component" value="Chromosome"/>
</dbReference>